<evidence type="ECO:0000256" key="7">
    <source>
        <dbReference type="ARBA" id="ARBA00022695"/>
    </source>
</evidence>
<dbReference type="EC" id="2.4.2.31" evidence="11"/>
<keyword evidence="3" id="KW-0964">Secreted</keyword>
<evidence type="ECO:0000256" key="6">
    <source>
        <dbReference type="ARBA" id="ARBA00022679"/>
    </source>
</evidence>
<keyword evidence="11" id="KW-0520">NAD</keyword>
<sequence>SELQQNLLFSWVWAVASNEWQDSGVPVSPVSSDQAIALKAYTIIATDGKFDPAVCEAGSSRQEYRDKFHYKTLHFLLTQALATLRVSQGQQCHDVSRVVRGVWFQARRGDIIRFGQFVLTSLSETSQCSGTDTVFQVKTCHGADIDKLSFNSGGEEVLIPPFETFEVTNVTWDEKCPRIQLSSTGTHSNYNCEWLRGDVTEG</sequence>
<dbReference type="PROSITE" id="PS01291">
    <property type="entry name" value="ART"/>
    <property type="match status" value="1"/>
</dbReference>
<name>A0A7K5LU41_VIRAL</name>
<keyword evidence="8 11" id="KW-0521">NADP</keyword>
<evidence type="ECO:0000313" key="13">
    <source>
        <dbReference type="Proteomes" id="UP000589495"/>
    </source>
</evidence>
<comment type="caution">
    <text evidence="12">The sequence shown here is derived from an EMBL/GenBank/DDBJ whole genome shotgun (WGS) entry which is preliminary data.</text>
</comment>
<feature type="non-terminal residue" evidence="12">
    <location>
        <position position="1"/>
    </location>
</feature>
<keyword evidence="9" id="KW-0843">Virulence</keyword>
<reference evidence="12 13" key="1">
    <citation type="submission" date="2019-09" db="EMBL/GenBank/DDBJ databases">
        <title>Bird 10,000 Genomes (B10K) Project - Family phase.</title>
        <authorList>
            <person name="Zhang G."/>
        </authorList>
    </citation>
    <scope>NUCLEOTIDE SEQUENCE [LARGE SCALE GENOMIC DNA]</scope>
    <source>
        <strain evidence="12">B10K-DU-001-22</strain>
        <tissue evidence="12">Muscle</tissue>
    </source>
</reference>
<evidence type="ECO:0000256" key="8">
    <source>
        <dbReference type="ARBA" id="ARBA00022857"/>
    </source>
</evidence>
<dbReference type="GO" id="GO:0090729">
    <property type="term" value="F:toxin activity"/>
    <property type="evidence" value="ECO:0007669"/>
    <property type="project" value="UniProtKB-KW"/>
</dbReference>
<keyword evidence="6 11" id="KW-0808">Transferase</keyword>
<dbReference type="InterPro" id="IPR050999">
    <property type="entry name" value="ADP-ribosyltransferase_ARG"/>
</dbReference>
<dbReference type="EMBL" id="VZRF01016009">
    <property type="protein sequence ID" value="NWT21637.1"/>
    <property type="molecule type" value="Genomic_DNA"/>
</dbReference>
<dbReference type="GO" id="GO:0016779">
    <property type="term" value="F:nucleotidyltransferase activity"/>
    <property type="evidence" value="ECO:0007669"/>
    <property type="project" value="UniProtKB-KW"/>
</dbReference>
<evidence type="ECO:0000256" key="10">
    <source>
        <dbReference type="ARBA" id="ARBA00047597"/>
    </source>
</evidence>
<comment type="similarity">
    <text evidence="2 11">Belongs to the Arg-specific ADP-ribosyltransferase family.</text>
</comment>
<evidence type="ECO:0000256" key="2">
    <source>
        <dbReference type="ARBA" id="ARBA00009558"/>
    </source>
</evidence>
<dbReference type="PROSITE" id="PS51996">
    <property type="entry name" value="TR_MART"/>
    <property type="match status" value="1"/>
</dbReference>
<dbReference type="AlphaFoldDB" id="A0A7K5LU41"/>
<evidence type="ECO:0000256" key="3">
    <source>
        <dbReference type="ARBA" id="ARBA00022525"/>
    </source>
</evidence>
<keyword evidence="13" id="KW-1185">Reference proteome</keyword>
<keyword evidence="4" id="KW-0800">Toxin</keyword>
<dbReference type="GO" id="GO:0106274">
    <property type="term" value="F:NAD+-protein-arginine ADP-ribosyltransferase activity"/>
    <property type="evidence" value="ECO:0007669"/>
    <property type="project" value="UniProtKB-EC"/>
</dbReference>
<dbReference type="PRINTS" id="PR00970">
    <property type="entry name" value="RIBTRNSFRASE"/>
</dbReference>
<dbReference type="GO" id="GO:0005576">
    <property type="term" value="C:extracellular region"/>
    <property type="evidence" value="ECO:0007669"/>
    <property type="project" value="UniProtKB-SubCell"/>
</dbReference>
<dbReference type="Proteomes" id="UP000589495">
    <property type="component" value="Unassembled WGS sequence"/>
</dbReference>
<proteinExistence type="inferred from homology"/>
<accession>A0A7K5LU41</accession>
<dbReference type="Gene3D" id="3.90.176.10">
    <property type="entry name" value="Toxin ADP-ribosyltransferase, Chain A, domain 1"/>
    <property type="match status" value="1"/>
</dbReference>
<organism evidence="12 13">
    <name type="scientific">Vireo altiloquus</name>
    <name type="common">Black-whiskered vireo</name>
    <name type="synonym">Muscicapa altiloqua</name>
    <dbReference type="NCBI Taxonomy" id="34956"/>
    <lineage>
        <taxon>Eukaryota</taxon>
        <taxon>Metazoa</taxon>
        <taxon>Chordata</taxon>
        <taxon>Craniata</taxon>
        <taxon>Vertebrata</taxon>
        <taxon>Euteleostomi</taxon>
        <taxon>Archelosauria</taxon>
        <taxon>Archosauria</taxon>
        <taxon>Dinosauria</taxon>
        <taxon>Saurischia</taxon>
        <taxon>Theropoda</taxon>
        <taxon>Coelurosauria</taxon>
        <taxon>Aves</taxon>
        <taxon>Neognathae</taxon>
        <taxon>Neoaves</taxon>
        <taxon>Telluraves</taxon>
        <taxon>Australaves</taxon>
        <taxon>Passeriformes</taxon>
        <taxon>Corvoidea</taxon>
        <taxon>Vireonidae</taxon>
        <taxon>Vireoninae</taxon>
        <taxon>Vireo</taxon>
    </lineage>
</organism>
<comment type="catalytic activity">
    <reaction evidence="10 11">
        <text>L-arginyl-[protein] + NAD(+) = N(omega)-(ADP-D-ribosyl)-L-arginyl-[protein] + nicotinamide + H(+)</text>
        <dbReference type="Rhea" id="RHEA:19149"/>
        <dbReference type="Rhea" id="RHEA-COMP:10532"/>
        <dbReference type="Rhea" id="RHEA-COMP:15087"/>
        <dbReference type="ChEBI" id="CHEBI:15378"/>
        <dbReference type="ChEBI" id="CHEBI:17154"/>
        <dbReference type="ChEBI" id="CHEBI:29965"/>
        <dbReference type="ChEBI" id="CHEBI:57540"/>
        <dbReference type="ChEBI" id="CHEBI:142554"/>
        <dbReference type="EC" id="2.4.2.31"/>
    </reaction>
</comment>
<protein>
    <recommendedName>
        <fullName evidence="11">NAD(P)(+)--arginine ADP-ribosyltransferase</fullName>
        <ecNumber evidence="11">2.4.2.31</ecNumber>
    </recommendedName>
    <alternativeName>
        <fullName evidence="11">Mono(ADP-ribosyl)transferase</fullName>
    </alternativeName>
</protein>
<dbReference type="Pfam" id="PF01129">
    <property type="entry name" value="ART"/>
    <property type="match status" value="1"/>
</dbReference>
<dbReference type="PANTHER" id="PTHR10339:SF25">
    <property type="entry name" value="SECRETED EXOENZYME S"/>
    <property type="match status" value="1"/>
</dbReference>
<keyword evidence="7" id="KW-0548">Nucleotidyltransferase</keyword>
<evidence type="ECO:0000256" key="1">
    <source>
        <dbReference type="ARBA" id="ARBA00004613"/>
    </source>
</evidence>
<comment type="subcellular location">
    <subcellularLocation>
        <location evidence="1">Secreted</location>
    </subcellularLocation>
</comment>
<gene>
    <name evidence="12" type="primary">Madprt_2</name>
    <name evidence="12" type="ORF">VIRALT_R15540</name>
</gene>
<evidence type="ECO:0000256" key="9">
    <source>
        <dbReference type="ARBA" id="ARBA00023026"/>
    </source>
</evidence>
<dbReference type="PANTHER" id="PTHR10339">
    <property type="entry name" value="ADP-RIBOSYLTRANSFERASE"/>
    <property type="match status" value="1"/>
</dbReference>
<feature type="non-terminal residue" evidence="12">
    <location>
        <position position="202"/>
    </location>
</feature>
<dbReference type="InterPro" id="IPR000768">
    <property type="entry name" value="ART"/>
</dbReference>
<keyword evidence="5 11" id="KW-0328">Glycosyltransferase</keyword>
<dbReference type="GO" id="GO:0003950">
    <property type="term" value="F:NAD+ poly-ADP-ribosyltransferase activity"/>
    <property type="evidence" value="ECO:0007669"/>
    <property type="project" value="TreeGrafter"/>
</dbReference>
<evidence type="ECO:0000313" key="12">
    <source>
        <dbReference type="EMBL" id="NWT21637.1"/>
    </source>
</evidence>
<evidence type="ECO:0000256" key="5">
    <source>
        <dbReference type="ARBA" id="ARBA00022676"/>
    </source>
</evidence>
<dbReference type="SUPFAM" id="SSF56399">
    <property type="entry name" value="ADP-ribosylation"/>
    <property type="match status" value="1"/>
</dbReference>
<evidence type="ECO:0000256" key="11">
    <source>
        <dbReference type="RuleBase" id="RU361228"/>
    </source>
</evidence>
<evidence type="ECO:0000256" key="4">
    <source>
        <dbReference type="ARBA" id="ARBA00022656"/>
    </source>
</evidence>